<dbReference type="Proteomes" id="UP000053573">
    <property type="component" value="Unassembled WGS sequence"/>
</dbReference>
<protein>
    <submittedName>
        <fullName evidence="1">Uncharacterized protein</fullName>
    </submittedName>
</protein>
<dbReference type="EMBL" id="LDEV01000859">
    <property type="protein sequence ID" value="KLJ12507.1"/>
    <property type="molecule type" value="Genomic_DNA"/>
</dbReference>
<name>A0A0H1BNB5_9EURO</name>
<reference evidence="2" key="1">
    <citation type="journal article" date="2015" name="PLoS Genet.">
        <title>The dynamic genome and transcriptome of the human fungal pathogen Blastomyces and close relative Emmonsia.</title>
        <authorList>
            <person name="Munoz J.F."/>
            <person name="Gauthier G.M."/>
            <person name="Desjardins C.A."/>
            <person name="Gallo J.E."/>
            <person name="Holder J."/>
            <person name="Sullivan T.D."/>
            <person name="Marty A.J."/>
            <person name="Carmen J.C."/>
            <person name="Chen Z."/>
            <person name="Ding L."/>
            <person name="Gujja S."/>
            <person name="Magrini V."/>
            <person name="Misas E."/>
            <person name="Mitreva M."/>
            <person name="Priest M."/>
            <person name="Saif S."/>
            <person name="Whiston E.A."/>
            <person name="Young S."/>
            <person name="Zeng Q."/>
            <person name="Goldman W.E."/>
            <person name="Mardis E.R."/>
            <person name="Taylor J.W."/>
            <person name="McEwen J.G."/>
            <person name="Clay O.K."/>
            <person name="Klein B.S."/>
            <person name="Cuomo C.A."/>
        </authorList>
    </citation>
    <scope>NUCLEOTIDE SEQUENCE [LARGE SCALE GENOMIC DNA]</scope>
    <source>
        <strain evidence="2">UAMH 139</strain>
    </source>
</reference>
<accession>A0A0H1BNB5</accession>
<sequence length="55" mass="6586">DYDDQSDDDYEDVSAETHIQLKITKFQHEIKKMKTFLQEQKHTIALMKILNSFRA</sequence>
<dbReference type="AlphaFoldDB" id="A0A0H1BNB5"/>
<keyword evidence="2" id="KW-1185">Reference proteome</keyword>
<comment type="caution">
    <text evidence="1">The sequence shown here is derived from an EMBL/GenBank/DDBJ whole genome shotgun (WGS) entry which is preliminary data.</text>
</comment>
<gene>
    <name evidence="1" type="ORF">EMPG_12460</name>
</gene>
<proteinExistence type="predicted"/>
<evidence type="ECO:0000313" key="1">
    <source>
        <dbReference type="EMBL" id="KLJ12507.1"/>
    </source>
</evidence>
<evidence type="ECO:0000313" key="2">
    <source>
        <dbReference type="Proteomes" id="UP000053573"/>
    </source>
</evidence>
<feature type="non-terminal residue" evidence="1">
    <location>
        <position position="1"/>
    </location>
</feature>
<organism evidence="1 2">
    <name type="scientific">Blastomyces silverae</name>
    <dbReference type="NCBI Taxonomy" id="2060906"/>
    <lineage>
        <taxon>Eukaryota</taxon>
        <taxon>Fungi</taxon>
        <taxon>Dikarya</taxon>
        <taxon>Ascomycota</taxon>
        <taxon>Pezizomycotina</taxon>
        <taxon>Eurotiomycetes</taxon>
        <taxon>Eurotiomycetidae</taxon>
        <taxon>Onygenales</taxon>
        <taxon>Ajellomycetaceae</taxon>
        <taxon>Blastomyces</taxon>
    </lineage>
</organism>